<dbReference type="EC" id="3.1.1.-" evidence="3"/>
<feature type="signal peptide" evidence="3">
    <location>
        <begin position="1"/>
        <end position="23"/>
    </location>
</feature>
<dbReference type="Gene3D" id="3.40.50.1820">
    <property type="entry name" value="alpha/beta hydrolase"/>
    <property type="match status" value="1"/>
</dbReference>
<dbReference type="PANTHER" id="PTHR11559">
    <property type="entry name" value="CARBOXYLESTERASE"/>
    <property type="match status" value="1"/>
</dbReference>
<protein>
    <recommendedName>
        <fullName evidence="3">Carboxylic ester hydrolase</fullName>
        <ecNumber evidence="3">3.1.1.-</ecNumber>
    </recommendedName>
</protein>
<dbReference type="SUPFAM" id="SSF53474">
    <property type="entry name" value="alpha/beta-Hydrolases"/>
    <property type="match status" value="1"/>
</dbReference>
<feature type="chain" id="PRO_5018380035" description="Carboxylic ester hydrolase" evidence="3">
    <location>
        <begin position="24"/>
        <end position="521"/>
    </location>
</feature>
<dbReference type="AlphaFoldDB" id="A0A2Z6IBT6"/>
<dbReference type="PROSITE" id="PS51318">
    <property type="entry name" value="TAT"/>
    <property type="match status" value="1"/>
</dbReference>
<dbReference type="GO" id="GO:0016787">
    <property type="term" value="F:hydrolase activity"/>
    <property type="evidence" value="ECO:0007669"/>
    <property type="project" value="UniProtKB-KW"/>
</dbReference>
<dbReference type="EMBL" id="AP018786">
    <property type="protein sequence ID" value="BBF23752.1"/>
    <property type="molecule type" value="Genomic_DNA"/>
</dbReference>
<reference evidence="5 6" key="1">
    <citation type="journal article" date="2018" name="Int. J. Syst. Evol. Microbiol.">
        <title>Mesosutterella multiformis gen. nov., sp. nov., a member of the family Sutterellaceae and Sutterella megalosphaeroides sp. nov., isolated from human faeces.</title>
        <authorList>
            <person name="Sakamoto M."/>
            <person name="Ikeyama N."/>
            <person name="Kunihiro T."/>
            <person name="Iino T."/>
            <person name="Yuki M."/>
            <person name="Ohkuma M."/>
        </authorList>
    </citation>
    <scope>NUCLEOTIDE SEQUENCE [LARGE SCALE GENOMIC DNA]</scope>
    <source>
        <strain evidence="5 6">6FBBBH3</strain>
    </source>
</reference>
<dbReference type="InterPro" id="IPR006311">
    <property type="entry name" value="TAT_signal"/>
</dbReference>
<dbReference type="Pfam" id="PF00135">
    <property type="entry name" value="COesterase"/>
    <property type="match status" value="1"/>
</dbReference>
<dbReference type="InterPro" id="IPR019826">
    <property type="entry name" value="Carboxylesterase_B_AS"/>
</dbReference>
<dbReference type="InterPro" id="IPR029058">
    <property type="entry name" value="AB_hydrolase_fold"/>
</dbReference>
<evidence type="ECO:0000313" key="6">
    <source>
        <dbReference type="Proteomes" id="UP000271003"/>
    </source>
</evidence>
<evidence type="ECO:0000313" key="5">
    <source>
        <dbReference type="EMBL" id="BBF23752.1"/>
    </source>
</evidence>
<dbReference type="PROSITE" id="PS51257">
    <property type="entry name" value="PROKAR_LIPOPROTEIN"/>
    <property type="match status" value="1"/>
</dbReference>
<evidence type="ECO:0000256" key="3">
    <source>
        <dbReference type="RuleBase" id="RU361235"/>
    </source>
</evidence>
<evidence type="ECO:0000256" key="1">
    <source>
        <dbReference type="ARBA" id="ARBA00005964"/>
    </source>
</evidence>
<evidence type="ECO:0000256" key="2">
    <source>
        <dbReference type="ARBA" id="ARBA00022801"/>
    </source>
</evidence>
<keyword evidence="6" id="KW-1185">Reference proteome</keyword>
<feature type="domain" description="Carboxylesterase type B" evidence="4">
    <location>
        <begin position="37"/>
        <end position="486"/>
    </location>
</feature>
<dbReference type="RefSeq" id="WP_170143901.1">
    <property type="nucleotide sequence ID" value="NZ_AP018786.1"/>
</dbReference>
<keyword evidence="3" id="KW-0732">Signal</keyword>
<proteinExistence type="inferred from homology"/>
<accession>A0A2Z6IBT6</accession>
<evidence type="ECO:0000259" key="4">
    <source>
        <dbReference type="Pfam" id="PF00135"/>
    </source>
</evidence>
<organism evidence="5 6">
    <name type="scientific">Sutterella megalosphaeroides</name>
    <dbReference type="NCBI Taxonomy" id="2494234"/>
    <lineage>
        <taxon>Bacteria</taxon>
        <taxon>Pseudomonadati</taxon>
        <taxon>Pseudomonadota</taxon>
        <taxon>Betaproteobacteria</taxon>
        <taxon>Burkholderiales</taxon>
        <taxon>Sutterellaceae</taxon>
        <taxon>Sutterella</taxon>
    </lineage>
</organism>
<dbReference type="PROSITE" id="PS00122">
    <property type="entry name" value="CARBOXYLESTERASE_B_1"/>
    <property type="match status" value="1"/>
</dbReference>
<dbReference type="Proteomes" id="UP000271003">
    <property type="component" value="Chromosome"/>
</dbReference>
<keyword evidence="2 3" id="KW-0378">Hydrolase</keyword>
<sequence>MITRRNLLCTSGALLATTLAGCAATPASVESTGAADDIIALPSGKIRGSVRNGIRVFRNVPFGANPYTPERRFRHSVPPEPWTGVRDCTKPGAIPLQPDRNGPGMIGGGDALVLNLWAPAGGKDLPVMVWIPGGGSTNCDNNDLRFDGTRFAEDGVVLVTLNYRVNVDGFLKLEDGDANCGLSDMILGLKWVHDNIALFGGDPNRVTVFGQSAGGTHTTSLIASPKTKGLFSQAIIQSPSAVAQWRNEADARKAAKRLADFLGVPPTRAGFASLTNDELVAFKKLVGQLSKDPDWSLFSQGNTALFKPYVDHDILQDRPVDAIRAGAAAGIRVISGCTKEEWRNYVVPNGAIDRIGYDAVKMLTASLGLPSSIAEDYRAAGHGRTTGEVFTRMQGDLIFRMPCNRLLESLAISGTPVWAYSFEWESPVTGKTGQKRGAAHSSDVSFVFDTIAAPTAVAINGADAPQALADAMHGAWVRFAKTGNPGWEPFDLECRATRRFADEVSTVLDPWAFERKTLIVP</sequence>
<gene>
    <name evidence="5" type="ORF">SUTMEG_16430</name>
</gene>
<dbReference type="InterPro" id="IPR002018">
    <property type="entry name" value="CarbesteraseB"/>
</dbReference>
<dbReference type="InterPro" id="IPR050309">
    <property type="entry name" value="Type-B_Carboxylest/Lipase"/>
</dbReference>
<comment type="similarity">
    <text evidence="1 3">Belongs to the type-B carboxylesterase/lipase family.</text>
</comment>
<dbReference type="KEGG" id="sutt:SUTMEG_16430"/>
<name>A0A2Z6IBT6_9BURK</name>